<accession>A0A0P1E759</accession>
<dbReference type="Gene3D" id="3.40.50.2300">
    <property type="match status" value="2"/>
</dbReference>
<gene>
    <name evidence="6" type="primary">rafR_3</name>
    <name evidence="6" type="ORF">RUM4293_03629</name>
</gene>
<evidence type="ECO:0000256" key="4">
    <source>
        <dbReference type="SAM" id="MobiDB-lite"/>
    </source>
</evidence>
<dbReference type="Gene3D" id="1.10.260.40">
    <property type="entry name" value="lambda repressor-like DNA-binding domains"/>
    <property type="match status" value="1"/>
</dbReference>
<organism evidence="6 7">
    <name type="scientific">Ruegeria atlantica</name>
    <dbReference type="NCBI Taxonomy" id="81569"/>
    <lineage>
        <taxon>Bacteria</taxon>
        <taxon>Pseudomonadati</taxon>
        <taxon>Pseudomonadota</taxon>
        <taxon>Alphaproteobacteria</taxon>
        <taxon>Rhodobacterales</taxon>
        <taxon>Roseobacteraceae</taxon>
        <taxon>Ruegeria</taxon>
    </lineage>
</organism>
<keyword evidence="7" id="KW-1185">Reference proteome</keyword>
<dbReference type="EMBL" id="CYPS01000057">
    <property type="protein sequence ID" value="CUH44723.1"/>
    <property type="molecule type" value="Genomic_DNA"/>
</dbReference>
<dbReference type="Pfam" id="PF00356">
    <property type="entry name" value="LacI"/>
    <property type="match status" value="1"/>
</dbReference>
<dbReference type="InterPro" id="IPR046335">
    <property type="entry name" value="LacI/GalR-like_sensor"/>
</dbReference>
<evidence type="ECO:0000259" key="5">
    <source>
        <dbReference type="PROSITE" id="PS50932"/>
    </source>
</evidence>
<protein>
    <submittedName>
        <fullName evidence="6">Raffinose operon repressor</fullName>
    </submittedName>
</protein>
<dbReference type="PANTHER" id="PTHR30146">
    <property type="entry name" value="LACI-RELATED TRANSCRIPTIONAL REPRESSOR"/>
    <property type="match status" value="1"/>
</dbReference>
<keyword evidence="2" id="KW-0238">DNA-binding</keyword>
<dbReference type="SUPFAM" id="SSF47413">
    <property type="entry name" value="lambda repressor-like DNA-binding domains"/>
    <property type="match status" value="1"/>
</dbReference>
<evidence type="ECO:0000256" key="1">
    <source>
        <dbReference type="ARBA" id="ARBA00023015"/>
    </source>
</evidence>
<dbReference type="SUPFAM" id="SSF53822">
    <property type="entry name" value="Periplasmic binding protein-like I"/>
    <property type="match status" value="1"/>
</dbReference>
<reference evidence="7" key="1">
    <citation type="submission" date="2015-09" db="EMBL/GenBank/DDBJ databases">
        <authorList>
            <person name="Rodrigo-Torres L."/>
            <person name="Arahal D.R."/>
        </authorList>
    </citation>
    <scope>NUCLEOTIDE SEQUENCE [LARGE SCALE GENOMIC DNA]</scope>
    <source>
        <strain evidence="7">CECT 4293</strain>
    </source>
</reference>
<evidence type="ECO:0000313" key="6">
    <source>
        <dbReference type="EMBL" id="CUH44723.1"/>
    </source>
</evidence>
<evidence type="ECO:0000313" key="7">
    <source>
        <dbReference type="Proteomes" id="UP000050786"/>
    </source>
</evidence>
<dbReference type="CDD" id="cd20010">
    <property type="entry name" value="PBP1_AglR-like"/>
    <property type="match status" value="1"/>
</dbReference>
<dbReference type="GO" id="GO:0003700">
    <property type="term" value="F:DNA-binding transcription factor activity"/>
    <property type="evidence" value="ECO:0007669"/>
    <property type="project" value="TreeGrafter"/>
</dbReference>
<dbReference type="InterPro" id="IPR010982">
    <property type="entry name" value="Lambda_DNA-bd_dom_sf"/>
</dbReference>
<name>A0A0P1E759_9RHOB</name>
<keyword evidence="3" id="KW-0804">Transcription</keyword>
<dbReference type="AlphaFoldDB" id="A0A0P1E759"/>
<dbReference type="PANTHER" id="PTHR30146:SF109">
    <property type="entry name" value="HTH-TYPE TRANSCRIPTIONAL REGULATOR GALS"/>
    <property type="match status" value="1"/>
</dbReference>
<dbReference type="Pfam" id="PF13377">
    <property type="entry name" value="Peripla_BP_3"/>
    <property type="match status" value="1"/>
</dbReference>
<dbReference type="CDD" id="cd01392">
    <property type="entry name" value="HTH_LacI"/>
    <property type="match status" value="1"/>
</dbReference>
<dbReference type="GO" id="GO:0000976">
    <property type="term" value="F:transcription cis-regulatory region binding"/>
    <property type="evidence" value="ECO:0007669"/>
    <property type="project" value="TreeGrafter"/>
</dbReference>
<proteinExistence type="predicted"/>
<keyword evidence="1" id="KW-0805">Transcription regulation</keyword>
<sequence>MRTNPSLPKRESSLRRDPSSRRVKLDELADHLGLSKSTVSRALNGYSDISESTRKRVEATARKMGYRPLSHAQAIRTGKVRAIAMVINSGEPDRHNPFLQDFLAGACEGASAFDWTMTISTAKSEKDMLNVLGRLVEERKADGFILPRTEVDDARIKYLSALNVPFILYGRTGYGQADPYDDTSWFDISGETAIRSAVSRLNGFGHRRIGFVGSDPKFNYSHLRRDGYLEGLSAAALPIDLELIREGARTRDEGAIQARALLELENPPTGIVFATDLAALGSYTVCAEFGLQIGQDVSILGYDGIPESQYVSPGLTTFSVDSQRAGERLAEMLIRQTRGEAPESLRELGEAVLLERNSDGPPRLTPEELARKITQFKNGNRGGDRS</sequence>
<feature type="region of interest" description="Disordered" evidence="4">
    <location>
        <begin position="1"/>
        <end position="21"/>
    </location>
</feature>
<feature type="region of interest" description="Disordered" evidence="4">
    <location>
        <begin position="356"/>
        <end position="386"/>
    </location>
</feature>
<evidence type="ECO:0000256" key="3">
    <source>
        <dbReference type="ARBA" id="ARBA00023163"/>
    </source>
</evidence>
<dbReference type="Proteomes" id="UP000050786">
    <property type="component" value="Unassembled WGS sequence"/>
</dbReference>
<dbReference type="PROSITE" id="PS50932">
    <property type="entry name" value="HTH_LACI_2"/>
    <property type="match status" value="1"/>
</dbReference>
<feature type="domain" description="HTH lacI-type" evidence="5">
    <location>
        <begin position="23"/>
        <end position="77"/>
    </location>
</feature>
<dbReference type="InterPro" id="IPR000843">
    <property type="entry name" value="HTH_LacI"/>
</dbReference>
<feature type="compositionally biased region" description="Basic and acidic residues" evidence="4">
    <location>
        <begin position="8"/>
        <end position="21"/>
    </location>
</feature>
<dbReference type="InterPro" id="IPR028082">
    <property type="entry name" value="Peripla_BP_I"/>
</dbReference>
<dbReference type="SMART" id="SM00354">
    <property type="entry name" value="HTH_LACI"/>
    <property type="match status" value="1"/>
</dbReference>
<evidence type="ECO:0000256" key="2">
    <source>
        <dbReference type="ARBA" id="ARBA00023125"/>
    </source>
</evidence>